<protein>
    <submittedName>
        <fullName evidence="7">RNA polymerase sigma factor</fullName>
    </submittedName>
</protein>
<dbReference type="InterPro" id="IPR036388">
    <property type="entry name" value="WH-like_DNA-bd_sf"/>
</dbReference>
<evidence type="ECO:0000256" key="3">
    <source>
        <dbReference type="ARBA" id="ARBA00023082"/>
    </source>
</evidence>
<evidence type="ECO:0000256" key="4">
    <source>
        <dbReference type="ARBA" id="ARBA00023163"/>
    </source>
</evidence>
<dbReference type="PANTHER" id="PTHR43133">
    <property type="entry name" value="RNA POLYMERASE ECF-TYPE SIGMA FACTO"/>
    <property type="match status" value="1"/>
</dbReference>
<dbReference type="InterPro" id="IPR013325">
    <property type="entry name" value="RNA_pol_sigma_r2"/>
</dbReference>
<evidence type="ECO:0000256" key="2">
    <source>
        <dbReference type="ARBA" id="ARBA00023015"/>
    </source>
</evidence>
<dbReference type="SUPFAM" id="SSF88946">
    <property type="entry name" value="Sigma2 domain of RNA polymerase sigma factors"/>
    <property type="match status" value="1"/>
</dbReference>
<reference evidence="7" key="1">
    <citation type="submission" date="2021-05" db="EMBL/GenBank/DDBJ databases">
        <title>Energy efficiency and biological interactions define the core microbiome of deep oligotrophic groundwater.</title>
        <authorList>
            <person name="Mehrshad M."/>
            <person name="Lopez-Fernandez M."/>
            <person name="Bell E."/>
            <person name="Bernier-Latmani R."/>
            <person name="Bertilsson S."/>
            <person name="Dopson M."/>
        </authorList>
    </citation>
    <scope>NUCLEOTIDE SEQUENCE</scope>
    <source>
        <strain evidence="7">Modern_marine.mb.64</strain>
    </source>
</reference>
<feature type="domain" description="RNA polymerase sigma factor 70 region 4 type 2" evidence="6">
    <location>
        <begin position="115"/>
        <end position="163"/>
    </location>
</feature>
<dbReference type="AlphaFoldDB" id="A0A948W6I7"/>
<evidence type="ECO:0000313" key="7">
    <source>
        <dbReference type="EMBL" id="MBU2691554.1"/>
    </source>
</evidence>
<dbReference type="Proteomes" id="UP000777784">
    <property type="component" value="Unassembled WGS sequence"/>
</dbReference>
<keyword evidence="4" id="KW-0804">Transcription</keyword>
<accession>A0A948W6I7</accession>
<keyword evidence="3" id="KW-0731">Sigma factor</keyword>
<evidence type="ECO:0000313" key="8">
    <source>
        <dbReference type="Proteomes" id="UP000777784"/>
    </source>
</evidence>
<dbReference type="InterPro" id="IPR013249">
    <property type="entry name" value="RNA_pol_sigma70_r4_t2"/>
</dbReference>
<dbReference type="GO" id="GO:0003677">
    <property type="term" value="F:DNA binding"/>
    <property type="evidence" value="ECO:0007669"/>
    <property type="project" value="InterPro"/>
</dbReference>
<dbReference type="Pfam" id="PF04542">
    <property type="entry name" value="Sigma70_r2"/>
    <property type="match status" value="1"/>
</dbReference>
<comment type="caution">
    <text evidence="7">The sequence shown here is derived from an EMBL/GenBank/DDBJ whole genome shotgun (WGS) entry which is preliminary data.</text>
</comment>
<dbReference type="NCBIfam" id="TIGR02937">
    <property type="entry name" value="sigma70-ECF"/>
    <property type="match status" value="1"/>
</dbReference>
<evidence type="ECO:0000259" key="5">
    <source>
        <dbReference type="Pfam" id="PF04542"/>
    </source>
</evidence>
<keyword evidence="2" id="KW-0805">Transcription regulation</keyword>
<dbReference type="Gene3D" id="1.10.1740.10">
    <property type="match status" value="1"/>
</dbReference>
<dbReference type="GO" id="GO:0016987">
    <property type="term" value="F:sigma factor activity"/>
    <property type="evidence" value="ECO:0007669"/>
    <property type="project" value="UniProtKB-KW"/>
</dbReference>
<dbReference type="InterPro" id="IPR039425">
    <property type="entry name" value="RNA_pol_sigma-70-like"/>
</dbReference>
<proteinExistence type="inferred from homology"/>
<dbReference type="InterPro" id="IPR007627">
    <property type="entry name" value="RNA_pol_sigma70_r2"/>
</dbReference>
<dbReference type="InterPro" id="IPR014284">
    <property type="entry name" value="RNA_pol_sigma-70_dom"/>
</dbReference>
<dbReference type="GO" id="GO:0006352">
    <property type="term" value="P:DNA-templated transcription initiation"/>
    <property type="evidence" value="ECO:0007669"/>
    <property type="project" value="InterPro"/>
</dbReference>
<name>A0A948W6I7_UNCEI</name>
<comment type="similarity">
    <text evidence="1">Belongs to the sigma-70 factor family. ECF subfamily.</text>
</comment>
<feature type="domain" description="RNA polymerase sigma-70 region 2" evidence="5">
    <location>
        <begin position="21"/>
        <end position="89"/>
    </location>
</feature>
<organism evidence="7 8">
    <name type="scientific">Eiseniibacteriota bacterium</name>
    <dbReference type="NCBI Taxonomy" id="2212470"/>
    <lineage>
        <taxon>Bacteria</taxon>
        <taxon>Candidatus Eiseniibacteriota</taxon>
    </lineage>
</organism>
<evidence type="ECO:0000259" key="6">
    <source>
        <dbReference type="Pfam" id="PF08281"/>
    </source>
</evidence>
<dbReference type="CDD" id="cd06171">
    <property type="entry name" value="Sigma70_r4"/>
    <property type="match status" value="1"/>
</dbReference>
<evidence type="ECO:0000256" key="1">
    <source>
        <dbReference type="ARBA" id="ARBA00010641"/>
    </source>
</evidence>
<dbReference type="SUPFAM" id="SSF88659">
    <property type="entry name" value="Sigma3 and sigma4 domains of RNA polymerase sigma factors"/>
    <property type="match status" value="1"/>
</dbReference>
<dbReference type="PANTHER" id="PTHR43133:SF46">
    <property type="entry name" value="RNA POLYMERASE SIGMA-70 FACTOR ECF SUBFAMILY"/>
    <property type="match status" value="1"/>
</dbReference>
<dbReference type="Pfam" id="PF08281">
    <property type="entry name" value="Sigma70_r4_2"/>
    <property type="match status" value="1"/>
</dbReference>
<sequence>MEEQRLIADVIAGDAAAERRLYDAHVDRVFRLAYRMAGDEQLAEDFTQETFLKAFRYLPRFQGRSALSTWLHAITMSVVISGLRSRKRRQEHETPYEDIETAGAPGETINMELRVQLKSAIDGLSTALRAVFILHDIEGYKHREIVDILSIPEGTSKARLSRAHETLRKNLSPLGRNP</sequence>
<dbReference type="InterPro" id="IPR013324">
    <property type="entry name" value="RNA_pol_sigma_r3/r4-like"/>
</dbReference>
<dbReference type="EMBL" id="JAHJDP010000065">
    <property type="protein sequence ID" value="MBU2691554.1"/>
    <property type="molecule type" value="Genomic_DNA"/>
</dbReference>
<gene>
    <name evidence="7" type="ORF">KJ970_11560</name>
</gene>
<dbReference type="Gene3D" id="1.10.10.10">
    <property type="entry name" value="Winged helix-like DNA-binding domain superfamily/Winged helix DNA-binding domain"/>
    <property type="match status" value="1"/>
</dbReference>